<dbReference type="SMART" id="SM00421">
    <property type="entry name" value="HTH_LUXR"/>
    <property type="match status" value="1"/>
</dbReference>
<organism evidence="5 6">
    <name type="scientific">Kribbella pratensis</name>
    <dbReference type="NCBI Taxonomy" id="2512112"/>
    <lineage>
        <taxon>Bacteria</taxon>
        <taxon>Bacillati</taxon>
        <taxon>Actinomycetota</taxon>
        <taxon>Actinomycetes</taxon>
        <taxon>Propionibacteriales</taxon>
        <taxon>Kribbellaceae</taxon>
        <taxon>Kribbella</taxon>
    </lineage>
</organism>
<feature type="domain" description="SRCR" evidence="4">
    <location>
        <begin position="534"/>
        <end position="589"/>
    </location>
</feature>
<evidence type="ECO:0000259" key="4">
    <source>
        <dbReference type="PROSITE" id="PS50287"/>
    </source>
</evidence>
<dbReference type="Pfam" id="PF00196">
    <property type="entry name" value="GerE"/>
    <property type="match status" value="1"/>
</dbReference>
<dbReference type="InterPro" id="IPR000792">
    <property type="entry name" value="Tscrpt_reg_LuxR_C"/>
</dbReference>
<accession>A0ABY2FJZ4</accession>
<dbReference type="InterPro" id="IPR027417">
    <property type="entry name" value="P-loop_NTPase"/>
</dbReference>
<dbReference type="Gene3D" id="3.40.50.300">
    <property type="entry name" value="P-loop containing nucleotide triphosphate hydrolases"/>
    <property type="match status" value="1"/>
</dbReference>
<dbReference type="InterPro" id="IPR016032">
    <property type="entry name" value="Sig_transdc_resp-reg_C-effctor"/>
</dbReference>
<dbReference type="PANTHER" id="PTHR16305:SF35">
    <property type="entry name" value="TRANSCRIPTIONAL ACTIVATOR DOMAIN"/>
    <property type="match status" value="1"/>
</dbReference>
<gene>
    <name evidence="5" type="ORF">EV137_0730</name>
</gene>
<dbReference type="Pfam" id="PF13191">
    <property type="entry name" value="AAA_16"/>
    <property type="match status" value="1"/>
</dbReference>
<keyword evidence="1" id="KW-0547">Nucleotide-binding</keyword>
<dbReference type="PANTHER" id="PTHR16305">
    <property type="entry name" value="TESTICULAR SOLUBLE ADENYLYL CYCLASE"/>
    <property type="match status" value="1"/>
</dbReference>
<evidence type="ECO:0000256" key="1">
    <source>
        <dbReference type="ARBA" id="ARBA00022741"/>
    </source>
</evidence>
<dbReference type="PROSITE" id="PS50287">
    <property type="entry name" value="SRCR_2"/>
    <property type="match status" value="1"/>
</dbReference>
<keyword evidence="6" id="KW-1185">Reference proteome</keyword>
<reference evidence="5 6" key="1">
    <citation type="submission" date="2019-03" db="EMBL/GenBank/DDBJ databases">
        <title>Genomic Encyclopedia of Type Strains, Phase III (KMG-III): the genomes of soil and plant-associated and newly described type strains.</title>
        <authorList>
            <person name="Whitman W."/>
        </authorList>
    </citation>
    <scope>NUCLEOTIDE SEQUENCE [LARGE SCALE GENOMIC DNA]</scope>
    <source>
        <strain evidence="5 6">VKMAc-2574</strain>
    </source>
</reference>
<protein>
    <submittedName>
        <fullName evidence="5">Regulatory LuxR family protein</fullName>
    </submittedName>
</protein>
<dbReference type="InterPro" id="IPR041664">
    <property type="entry name" value="AAA_16"/>
</dbReference>
<dbReference type="PRINTS" id="PR00038">
    <property type="entry name" value="HTHLUXR"/>
</dbReference>
<dbReference type="SUPFAM" id="SSF46894">
    <property type="entry name" value="C-terminal effector domain of the bipartite response regulators"/>
    <property type="match status" value="1"/>
</dbReference>
<dbReference type="RefSeq" id="WP_166679764.1">
    <property type="nucleotide sequence ID" value="NZ_SODU01000001.1"/>
</dbReference>
<evidence type="ECO:0000313" key="5">
    <source>
        <dbReference type="EMBL" id="TDW93448.1"/>
    </source>
</evidence>
<dbReference type="InterPro" id="IPR001190">
    <property type="entry name" value="SRCR"/>
</dbReference>
<dbReference type="PROSITE" id="PS00622">
    <property type="entry name" value="HTH_LUXR_1"/>
    <property type="match status" value="1"/>
</dbReference>
<dbReference type="CDD" id="cd06170">
    <property type="entry name" value="LuxR_C_like"/>
    <property type="match status" value="1"/>
</dbReference>
<feature type="domain" description="HTH luxR-type" evidence="3">
    <location>
        <begin position="847"/>
        <end position="912"/>
    </location>
</feature>
<dbReference type="EMBL" id="SODU01000001">
    <property type="protein sequence ID" value="TDW93448.1"/>
    <property type="molecule type" value="Genomic_DNA"/>
</dbReference>
<proteinExistence type="predicted"/>
<dbReference type="Gene3D" id="1.10.10.10">
    <property type="entry name" value="Winged helix-like DNA-binding domain superfamily/Winged helix DNA-binding domain"/>
    <property type="match status" value="1"/>
</dbReference>
<comment type="caution">
    <text evidence="5">The sequence shown here is derived from an EMBL/GenBank/DDBJ whole genome shotgun (WGS) entry which is preliminary data.</text>
</comment>
<dbReference type="PROSITE" id="PS50043">
    <property type="entry name" value="HTH_LUXR_2"/>
    <property type="match status" value="1"/>
</dbReference>
<dbReference type="InterPro" id="IPR036388">
    <property type="entry name" value="WH-like_DNA-bd_sf"/>
</dbReference>
<dbReference type="SUPFAM" id="SSF52540">
    <property type="entry name" value="P-loop containing nucleoside triphosphate hydrolases"/>
    <property type="match status" value="1"/>
</dbReference>
<dbReference type="SUPFAM" id="SSF48452">
    <property type="entry name" value="TPR-like"/>
    <property type="match status" value="1"/>
</dbReference>
<keyword evidence="2" id="KW-0067">ATP-binding</keyword>
<evidence type="ECO:0000259" key="3">
    <source>
        <dbReference type="PROSITE" id="PS50043"/>
    </source>
</evidence>
<sequence>MATPLRGRAPETARLADLLDRLDMGSGVSALVLGEAGVGKSRLMDEVSVLAHGRGQRIIRINADEIDLMSPLSTLLRGLTAADALSGAGSLLDETAASRPADIWLLNEIQSQLERAAGTTPLLVIIDDVDRADDLSLHAVRLLSRSLESSAIAWLLTARAEPLPRLSRLRGSIARHGGMILTLRPLADTDAVQMVEDLLGARPPAALLSLAHAAGGNALLLSELVNGYLAEGRVASEAGTDGGLTLPDRVREAIRSRVAAMPADAIELLEVAAVLGRAFRVADLAAVTKETAPEVLRSLRPLLNEGMITERAGQLVFRHELLREAVLADLPAEAVRLVHRDVASILLDRGESPVDVASHLLAGVGPGDADLAAAVTSASERLVATSPGQAAELARRALDISADDAGQWLESAPRVAMVLTQVGELDEARDVLSRAVARGIDGDSEARGRAALSDALWRQSRTTEALAAIRPVLHRNDISAAGRVRLEVAWARTRVLGGQPGDAVDQLAASIRKARELGDRGALTSALASRSMALRFVGRFRESIDDAQEAVAVQPSGSAWQGIDARVWLARSLSAADGLEDAEVLCRDLMRDSNSSTGARDLPAVSSSSARLLLARGQIGEARTEAEAGIAAMEAGGSRELAAELYAGAAMTTWLEAGPDAARQLLQRVDGTPRDNTYGMKHLELVRLFIGGGQDATATRQMVAPIIAALADSYGQLVFDPFHGPSLVRCLVTAGLTAEADTVVGKCRELAALNPGIASWQAAGDQSEGLRAGDAHLLRAAADGFEKSGRQLAAALAALDVVTLPGRRPKRADRDRVAASLRAVGADSLADQVVEGSGRPGGRGSRPVSGWASLTPAELRVVELAAEGATNKEIAQRLWISPYTVDTHMRHSLAKLGLRSRVALARFAAEQSPSVPGTD</sequence>
<evidence type="ECO:0000256" key="2">
    <source>
        <dbReference type="ARBA" id="ARBA00022840"/>
    </source>
</evidence>
<name>A0ABY2FJZ4_9ACTN</name>
<evidence type="ECO:0000313" key="6">
    <source>
        <dbReference type="Proteomes" id="UP000295060"/>
    </source>
</evidence>
<dbReference type="Gene3D" id="1.25.40.10">
    <property type="entry name" value="Tetratricopeptide repeat domain"/>
    <property type="match status" value="2"/>
</dbReference>
<dbReference type="InterPro" id="IPR011990">
    <property type="entry name" value="TPR-like_helical_dom_sf"/>
</dbReference>
<dbReference type="Proteomes" id="UP000295060">
    <property type="component" value="Unassembled WGS sequence"/>
</dbReference>